<keyword evidence="5" id="KW-1185">Reference proteome</keyword>
<reference evidence="4" key="1">
    <citation type="submission" date="2022-03" db="EMBL/GenBank/DDBJ databases">
        <authorList>
            <person name="Legras J.-L."/>
            <person name="Devillers H."/>
            <person name="Grondin C."/>
        </authorList>
    </citation>
    <scope>NUCLEOTIDE SEQUENCE</scope>
    <source>
        <strain evidence="4">CLIB 1423</strain>
    </source>
</reference>
<feature type="region of interest" description="Disordered" evidence="2">
    <location>
        <begin position="608"/>
        <end position="651"/>
    </location>
</feature>
<dbReference type="PANTHER" id="PTHR15228:SF25">
    <property type="entry name" value="F-BAR DOMAIN-CONTAINING PROTEIN"/>
    <property type="match status" value="1"/>
</dbReference>
<dbReference type="GO" id="GO:0007165">
    <property type="term" value="P:signal transduction"/>
    <property type="evidence" value="ECO:0007669"/>
    <property type="project" value="InterPro"/>
</dbReference>
<feature type="compositionally biased region" description="Low complexity" evidence="2">
    <location>
        <begin position="291"/>
        <end position="309"/>
    </location>
</feature>
<name>A0A9P0QMI3_9ASCO</name>
<feature type="compositionally biased region" description="Polar residues" evidence="2">
    <location>
        <begin position="608"/>
        <end position="620"/>
    </location>
</feature>
<dbReference type="GO" id="GO:0005096">
    <property type="term" value="F:GTPase activator activity"/>
    <property type="evidence" value="ECO:0007669"/>
    <property type="project" value="UniProtKB-KW"/>
</dbReference>
<feature type="region of interest" description="Disordered" evidence="2">
    <location>
        <begin position="336"/>
        <end position="368"/>
    </location>
</feature>
<comment type="caution">
    <text evidence="4">The sequence shown here is derived from an EMBL/GenBank/DDBJ whole genome shotgun (WGS) entry which is preliminary data.</text>
</comment>
<dbReference type="InterPro" id="IPR008936">
    <property type="entry name" value="Rho_GTPase_activation_prot"/>
</dbReference>
<feature type="region of interest" description="Disordered" evidence="2">
    <location>
        <begin position="90"/>
        <end position="110"/>
    </location>
</feature>
<feature type="compositionally biased region" description="Polar residues" evidence="2">
    <location>
        <begin position="91"/>
        <end position="107"/>
    </location>
</feature>
<evidence type="ECO:0000313" key="4">
    <source>
        <dbReference type="EMBL" id="CAH2351447.1"/>
    </source>
</evidence>
<feature type="region of interest" description="Disordered" evidence="2">
    <location>
        <begin position="490"/>
        <end position="551"/>
    </location>
</feature>
<dbReference type="SMART" id="SM00324">
    <property type="entry name" value="RhoGAP"/>
    <property type="match status" value="1"/>
</dbReference>
<organism evidence="4 5">
    <name type="scientific">[Candida] railenensis</name>
    <dbReference type="NCBI Taxonomy" id="45579"/>
    <lineage>
        <taxon>Eukaryota</taxon>
        <taxon>Fungi</taxon>
        <taxon>Dikarya</taxon>
        <taxon>Ascomycota</taxon>
        <taxon>Saccharomycotina</taxon>
        <taxon>Pichiomycetes</taxon>
        <taxon>Debaryomycetaceae</taxon>
        <taxon>Kurtzmaniella</taxon>
    </lineage>
</organism>
<dbReference type="EMBL" id="CAKXYY010000003">
    <property type="protein sequence ID" value="CAH2351447.1"/>
    <property type="molecule type" value="Genomic_DNA"/>
</dbReference>
<dbReference type="SUPFAM" id="SSF48350">
    <property type="entry name" value="GTPase activation domain, GAP"/>
    <property type="match status" value="1"/>
</dbReference>
<dbReference type="Pfam" id="PF00620">
    <property type="entry name" value="RhoGAP"/>
    <property type="match status" value="2"/>
</dbReference>
<dbReference type="Proteomes" id="UP000837801">
    <property type="component" value="Unassembled WGS sequence"/>
</dbReference>
<dbReference type="GO" id="GO:0005938">
    <property type="term" value="C:cell cortex"/>
    <property type="evidence" value="ECO:0007669"/>
    <property type="project" value="TreeGrafter"/>
</dbReference>
<evidence type="ECO:0000313" key="5">
    <source>
        <dbReference type="Proteomes" id="UP000837801"/>
    </source>
</evidence>
<dbReference type="OrthoDB" id="3196451at2759"/>
<evidence type="ECO:0000256" key="2">
    <source>
        <dbReference type="SAM" id="MobiDB-lite"/>
    </source>
</evidence>
<proteinExistence type="predicted"/>
<evidence type="ECO:0000259" key="3">
    <source>
        <dbReference type="PROSITE" id="PS50238"/>
    </source>
</evidence>
<evidence type="ECO:0000256" key="1">
    <source>
        <dbReference type="ARBA" id="ARBA00022468"/>
    </source>
</evidence>
<protein>
    <recommendedName>
        <fullName evidence="3">Rho-GAP domain-containing protein</fullName>
    </recommendedName>
</protein>
<gene>
    <name evidence="4" type="ORF">CLIB1423_03S06502</name>
</gene>
<dbReference type="PROSITE" id="PS50238">
    <property type="entry name" value="RHOGAP"/>
    <property type="match status" value="1"/>
</dbReference>
<dbReference type="GO" id="GO:0060237">
    <property type="term" value="P:regulation of fungal-type cell wall organization"/>
    <property type="evidence" value="ECO:0007669"/>
    <property type="project" value="TreeGrafter"/>
</dbReference>
<sequence length="651" mass="71327">MSHSSSPTNRNSIFGWVKNLKRGGLLSSDSVNDISDKEDNFNFNNNNNSEGGNVNSSAGYAAESTISSPASIKQSAQDFLRPSLLHHKSRSANNVNRIRSNSLNQSDKSLRQHRDSFLQHNPLVDENSKYFGVPLEDAVNQACAKISILTSDPGNVLQYGRIPIVVAKCAIYIKKNGLNVEGIFRVGGSSKRLKELQLIFNAPPEFGKKLNWDGYTVHDASSILRRFLNALPEPLIPLDLYEQFRDPLRERQRIISYMKYKAENPKPKQNESVATGVTESAGAAPAAGLTVQSHVPPTSSVTSPLQTPVENPIDEPASALLDTTSEPLTEANIDRLNSSAPQNEIQECTENPSTSGEVQETKSTKKTKNYKKLTKEVHEAIEIYKERVDRLPELSKQLLFYILDLLAMVQTQSSENLMSSRNLAAIFQPSILSHPNHDLDPVEYALSQSVVEFLIRYAYKLLPNQNGDDPIATEDPTPNGKEEEVKLKTEGAEEMPPPQVSHLSASPGSDKLSAPSGQKSPFNRHHSKSVSSSQSHDMVGYSGGAKRLPIVDSDNEYNSIDFDISDDDELSSNLNKSNITVDSGYKVNNKNIDSVLNELDKEAVANPDTTINDTTLTGIQNEDGAESKESSGGGPLAIIVEPPVDHVSEPL</sequence>
<dbReference type="Gene3D" id="1.10.555.10">
    <property type="entry name" value="Rho GTPase activation protein"/>
    <property type="match status" value="1"/>
</dbReference>
<dbReference type="PANTHER" id="PTHR15228">
    <property type="entry name" value="SPERMATHECAL PHYSIOLOGY VARIANT"/>
    <property type="match status" value="1"/>
</dbReference>
<accession>A0A9P0QMI3</accession>
<keyword evidence="1" id="KW-0343">GTPase activation</keyword>
<dbReference type="InterPro" id="IPR000198">
    <property type="entry name" value="RhoGAP_dom"/>
</dbReference>
<feature type="region of interest" description="Disordered" evidence="2">
    <location>
        <begin position="291"/>
        <end position="315"/>
    </location>
</feature>
<dbReference type="AlphaFoldDB" id="A0A9P0QMI3"/>
<dbReference type="InterPro" id="IPR051025">
    <property type="entry name" value="RhoGAP"/>
</dbReference>
<feature type="compositionally biased region" description="Polar residues" evidence="2">
    <location>
        <begin position="336"/>
        <end position="358"/>
    </location>
</feature>
<feature type="domain" description="Rho-GAP" evidence="3">
    <location>
        <begin position="133"/>
        <end position="462"/>
    </location>
</feature>